<accession>A0A4C1THI6</accession>
<evidence type="ECO:0000313" key="3">
    <source>
        <dbReference type="Proteomes" id="UP000299102"/>
    </source>
</evidence>
<keyword evidence="3" id="KW-1185">Reference proteome</keyword>
<gene>
    <name evidence="2" type="ORF">EVAR_6076_1</name>
</gene>
<feature type="compositionally biased region" description="Basic and acidic residues" evidence="1">
    <location>
        <begin position="12"/>
        <end position="24"/>
    </location>
</feature>
<evidence type="ECO:0000313" key="2">
    <source>
        <dbReference type="EMBL" id="GBP12741.1"/>
    </source>
</evidence>
<sequence length="195" mass="21818">MVKENPTVRSISKQEEANERTSHQIVGDHRRPWTLAIPEETLACYRPFAKVLMEWEAGIRIDIATGIEIRSNTEVITSAILRLCWIRKDEGIHCMSPWAKLRGTSSITSVHLYVAELSGRNKISDREGSRPRKLSIIRRNTTVEAATSRPYPLSMSIDRSVDHNPDAVPYPDFSHGSGSQVNFAPALAFAHAGIQ</sequence>
<protein>
    <submittedName>
        <fullName evidence="2">Uncharacterized protein</fullName>
    </submittedName>
</protein>
<dbReference type="Proteomes" id="UP000299102">
    <property type="component" value="Unassembled WGS sequence"/>
</dbReference>
<reference evidence="2 3" key="1">
    <citation type="journal article" date="2019" name="Commun. Biol.">
        <title>The bagworm genome reveals a unique fibroin gene that provides high tensile strength.</title>
        <authorList>
            <person name="Kono N."/>
            <person name="Nakamura H."/>
            <person name="Ohtoshi R."/>
            <person name="Tomita M."/>
            <person name="Numata K."/>
            <person name="Arakawa K."/>
        </authorList>
    </citation>
    <scope>NUCLEOTIDE SEQUENCE [LARGE SCALE GENOMIC DNA]</scope>
</reference>
<dbReference type="EMBL" id="BGZK01000053">
    <property type="protein sequence ID" value="GBP12741.1"/>
    <property type="molecule type" value="Genomic_DNA"/>
</dbReference>
<comment type="caution">
    <text evidence="2">The sequence shown here is derived from an EMBL/GenBank/DDBJ whole genome shotgun (WGS) entry which is preliminary data.</text>
</comment>
<organism evidence="2 3">
    <name type="scientific">Eumeta variegata</name>
    <name type="common">Bagworm moth</name>
    <name type="synonym">Eumeta japonica</name>
    <dbReference type="NCBI Taxonomy" id="151549"/>
    <lineage>
        <taxon>Eukaryota</taxon>
        <taxon>Metazoa</taxon>
        <taxon>Ecdysozoa</taxon>
        <taxon>Arthropoda</taxon>
        <taxon>Hexapoda</taxon>
        <taxon>Insecta</taxon>
        <taxon>Pterygota</taxon>
        <taxon>Neoptera</taxon>
        <taxon>Endopterygota</taxon>
        <taxon>Lepidoptera</taxon>
        <taxon>Glossata</taxon>
        <taxon>Ditrysia</taxon>
        <taxon>Tineoidea</taxon>
        <taxon>Psychidae</taxon>
        <taxon>Oiketicinae</taxon>
        <taxon>Eumeta</taxon>
    </lineage>
</organism>
<proteinExistence type="predicted"/>
<evidence type="ECO:0000256" key="1">
    <source>
        <dbReference type="SAM" id="MobiDB-lite"/>
    </source>
</evidence>
<name>A0A4C1THI6_EUMVA</name>
<dbReference type="AlphaFoldDB" id="A0A4C1THI6"/>
<feature type="region of interest" description="Disordered" evidence="1">
    <location>
        <begin position="1"/>
        <end position="24"/>
    </location>
</feature>